<dbReference type="AlphaFoldDB" id="A0A7R8YW09"/>
<evidence type="ECO:0000313" key="3">
    <source>
        <dbReference type="Proteomes" id="UP000594454"/>
    </source>
</evidence>
<name>A0A7R8YW09_HERIL</name>
<dbReference type="EMBL" id="LR899012">
    <property type="protein sequence ID" value="CAD7087408.1"/>
    <property type="molecule type" value="Genomic_DNA"/>
</dbReference>
<feature type="region of interest" description="Disordered" evidence="1">
    <location>
        <begin position="205"/>
        <end position="229"/>
    </location>
</feature>
<dbReference type="Proteomes" id="UP000594454">
    <property type="component" value="Chromosome 4"/>
</dbReference>
<feature type="compositionally biased region" description="Polar residues" evidence="1">
    <location>
        <begin position="211"/>
        <end position="229"/>
    </location>
</feature>
<feature type="compositionally biased region" description="Basic and acidic residues" evidence="1">
    <location>
        <begin position="21"/>
        <end position="79"/>
    </location>
</feature>
<evidence type="ECO:0000313" key="2">
    <source>
        <dbReference type="EMBL" id="CAD7087408.1"/>
    </source>
</evidence>
<feature type="compositionally biased region" description="Basic and acidic residues" evidence="1">
    <location>
        <begin position="1"/>
        <end position="12"/>
    </location>
</feature>
<protein>
    <submittedName>
        <fullName evidence="2">Uncharacterized protein</fullName>
    </submittedName>
</protein>
<accession>A0A7R8YW09</accession>
<feature type="compositionally biased region" description="Low complexity" evidence="1">
    <location>
        <begin position="87"/>
        <end position="98"/>
    </location>
</feature>
<reference evidence="2 3" key="1">
    <citation type="submission" date="2020-11" db="EMBL/GenBank/DDBJ databases">
        <authorList>
            <person name="Wallbank WR R."/>
            <person name="Pardo Diaz C."/>
            <person name="Kozak K."/>
            <person name="Martin S."/>
            <person name="Jiggins C."/>
            <person name="Moest M."/>
            <person name="Warren A I."/>
            <person name="Generalovic N T."/>
            <person name="Byers J.R.P. K."/>
            <person name="Montejo-Kovacevich G."/>
            <person name="Yen C E."/>
        </authorList>
    </citation>
    <scope>NUCLEOTIDE SEQUENCE [LARGE SCALE GENOMIC DNA]</scope>
</reference>
<organism evidence="2 3">
    <name type="scientific">Hermetia illucens</name>
    <name type="common">Black soldier fly</name>
    <dbReference type="NCBI Taxonomy" id="343691"/>
    <lineage>
        <taxon>Eukaryota</taxon>
        <taxon>Metazoa</taxon>
        <taxon>Ecdysozoa</taxon>
        <taxon>Arthropoda</taxon>
        <taxon>Hexapoda</taxon>
        <taxon>Insecta</taxon>
        <taxon>Pterygota</taxon>
        <taxon>Neoptera</taxon>
        <taxon>Endopterygota</taxon>
        <taxon>Diptera</taxon>
        <taxon>Brachycera</taxon>
        <taxon>Stratiomyomorpha</taxon>
        <taxon>Stratiomyidae</taxon>
        <taxon>Hermetiinae</taxon>
        <taxon>Hermetia</taxon>
    </lineage>
</organism>
<gene>
    <name evidence="2" type="ORF">HERILL_LOCUS10118</name>
</gene>
<proteinExistence type="predicted"/>
<feature type="region of interest" description="Disordered" evidence="1">
    <location>
        <begin position="1"/>
        <end position="186"/>
    </location>
</feature>
<dbReference type="InParanoid" id="A0A7R8YW09"/>
<evidence type="ECO:0000256" key="1">
    <source>
        <dbReference type="SAM" id="MobiDB-lite"/>
    </source>
</evidence>
<sequence>MHHFTEHTKAEAHFAYSKTSQTDEEKQRERQRNEREQKNAEQDAINYRKERDAREARLLDFEIRRAHEKDRKKEAERQQHITKHQQHQQPPHQPQSQSEKSTPSSICTQLSEIKSPRETSEQAHPSGTGGGKTKSVDQEKPSTSQKSKKDSEKSHRKHQASTTPSPQTLAGPPPSRSVVAGPPATAAAATAAIIPVLPLGVATLRDDSTESDQSLTLSQTPGDGFQRSM</sequence>
<keyword evidence="3" id="KW-1185">Reference proteome</keyword>
<feature type="compositionally biased region" description="Polar residues" evidence="1">
    <location>
        <begin position="99"/>
        <end position="112"/>
    </location>
</feature>